<reference evidence="1 2" key="1">
    <citation type="submission" date="2014-03" db="EMBL/GenBank/DDBJ databases">
        <title>Genomics of Bifidobacteria.</title>
        <authorList>
            <person name="Ventura M."/>
            <person name="Milani C."/>
            <person name="Lugli G.A."/>
        </authorList>
    </citation>
    <scope>NUCLEOTIDE SEQUENCE [LARGE SCALE GENOMIC DNA]</scope>
    <source>
        <strain evidence="1 2">LMG 10736</strain>
    </source>
</reference>
<organism evidence="1 2">
    <name type="scientific">Bifidobacterium boum</name>
    <dbReference type="NCBI Taxonomy" id="78343"/>
    <lineage>
        <taxon>Bacteria</taxon>
        <taxon>Bacillati</taxon>
        <taxon>Actinomycetota</taxon>
        <taxon>Actinomycetes</taxon>
        <taxon>Bifidobacteriales</taxon>
        <taxon>Bifidobacteriaceae</taxon>
        <taxon>Bifidobacterium</taxon>
    </lineage>
</organism>
<gene>
    <name evidence="1" type="ORF">BBOU_0617</name>
</gene>
<dbReference type="AntiFam" id="ANF00006">
    <property type="entry name" value="Translation of CRISPR region"/>
</dbReference>
<dbReference type="EMBL" id="JGYQ01000007">
    <property type="protein sequence ID" value="KFI48488.1"/>
    <property type="molecule type" value="Genomic_DNA"/>
</dbReference>
<accession>A0A086ZPN8</accession>
<dbReference type="AntiFam" id="ANF00057">
    <property type="entry name" value="Translation of E. coli type CRISPR repeat"/>
</dbReference>
<comment type="caution">
    <text evidence="1">The sequence shown here is derived from an EMBL/GenBank/DDBJ whole genome shotgun (WGS) entry which is preliminary data.</text>
</comment>
<evidence type="ECO:0000313" key="2">
    <source>
        <dbReference type="Proteomes" id="UP000029093"/>
    </source>
</evidence>
<proteinExistence type="predicted"/>
<protein>
    <submittedName>
        <fullName evidence="1">Uncharacterized protein</fullName>
    </submittedName>
</protein>
<dbReference type="AlphaFoldDB" id="A0A086ZPN8"/>
<keyword evidence="2" id="KW-1185">Reference proteome</keyword>
<evidence type="ECO:0000313" key="1">
    <source>
        <dbReference type="EMBL" id="KFI48488.1"/>
    </source>
</evidence>
<sequence>MPGSSPHARGTLCRFAKCPILRGIIPACAGNTLSNRADVIVIWDHPRMRGEHMSCSDTMMPILGSSPHARGTPVACWLVVAAEGIIPACAGNTIIQRQSDLQVRDHPRMRGEHRPVLRSHRRVTGSSPHARGTLQSCSLQCSSMGIIPACAGNTLRSVGSRVLSRDHPRMRGEHPVALNMSPS</sequence>
<dbReference type="Proteomes" id="UP000029093">
    <property type="component" value="Unassembled WGS sequence"/>
</dbReference>
<name>A0A086ZPN8_9BIFI</name>